<feature type="compositionally biased region" description="Low complexity" evidence="1">
    <location>
        <begin position="96"/>
        <end position="108"/>
    </location>
</feature>
<keyword evidence="3" id="KW-1185">Reference proteome</keyword>
<accession>A0ABR0UBS1</accession>
<feature type="compositionally biased region" description="Basic and acidic residues" evidence="1">
    <location>
        <begin position="146"/>
        <end position="155"/>
    </location>
</feature>
<sequence>MTVEDVLCTSRYLSEKLLTEEVLSSRTLAPRPAFFKFGQEIERTKALYSRRKTTSNRFAPKHTTAHLCLGLGRCSPTSSRPHFAASTEVLDDTDTFRAARTTPARLTPQCPTSSGGENVEKASTSKGKSHKEKTPKPHKSRSWDSGGKDREEPSSKRLRLGSSLDVSGKQPETQADEET</sequence>
<protein>
    <submittedName>
        <fullName evidence="2">Uncharacterized protein</fullName>
    </submittedName>
</protein>
<feature type="compositionally biased region" description="Polar residues" evidence="1">
    <location>
        <begin position="109"/>
        <end position="126"/>
    </location>
</feature>
<comment type="caution">
    <text evidence="2">The sequence shown here is derived from an EMBL/GenBank/DDBJ whole genome shotgun (WGS) entry which is preliminary data.</text>
</comment>
<gene>
    <name evidence="2" type="ORF">DH2020_046284</name>
</gene>
<evidence type="ECO:0000256" key="1">
    <source>
        <dbReference type="SAM" id="MobiDB-lite"/>
    </source>
</evidence>
<name>A0ABR0UBS1_REHGL</name>
<reference evidence="2 3" key="1">
    <citation type="journal article" date="2021" name="Comput. Struct. Biotechnol. J.">
        <title>De novo genome assembly of the potent medicinal plant Rehmannia glutinosa using nanopore technology.</title>
        <authorList>
            <person name="Ma L."/>
            <person name="Dong C."/>
            <person name="Song C."/>
            <person name="Wang X."/>
            <person name="Zheng X."/>
            <person name="Niu Y."/>
            <person name="Chen S."/>
            <person name="Feng W."/>
        </authorList>
    </citation>
    <scope>NUCLEOTIDE SEQUENCE [LARGE SCALE GENOMIC DNA]</scope>
    <source>
        <strain evidence="2">DH-2019</strain>
    </source>
</reference>
<evidence type="ECO:0000313" key="2">
    <source>
        <dbReference type="EMBL" id="KAK6119975.1"/>
    </source>
</evidence>
<evidence type="ECO:0000313" key="3">
    <source>
        <dbReference type="Proteomes" id="UP001318860"/>
    </source>
</evidence>
<organism evidence="2 3">
    <name type="scientific">Rehmannia glutinosa</name>
    <name type="common">Chinese foxglove</name>
    <dbReference type="NCBI Taxonomy" id="99300"/>
    <lineage>
        <taxon>Eukaryota</taxon>
        <taxon>Viridiplantae</taxon>
        <taxon>Streptophyta</taxon>
        <taxon>Embryophyta</taxon>
        <taxon>Tracheophyta</taxon>
        <taxon>Spermatophyta</taxon>
        <taxon>Magnoliopsida</taxon>
        <taxon>eudicotyledons</taxon>
        <taxon>Gunneridae</taxon>
        <taxon>Pentapetalae</taxon>
        <taxon>asterids</taxon>
        <taxon>lamiids</taxon>
        <taxon>Lamiales</taxon>
        <taxon>Orobanchaceae</taxon>
        <taxon>Rehmannieae</taxon>
        <taxon>Rehmannia</taxon>
    </lineage>
</organism>
<dbReference type="EMBL" id="JABTTQ020003101">
    <property type="protein sequence ID" value="KAK6119975.1"/>
    <property type="molecule type" value="Genomic_DNA"/>
</dbReference>
<feature type="compositionally biased region" description="Basic residues" evidence="1">
    <location>
        <begin position="127"/>
        <end position="140"/>
    </location>
</feature>
<dbReference type="Proteomes" id="UP001318860">
    <property type="component" value="Unassembled WGS sequence"/>
</dbReference>
<feature type="region of interest" description="Disordered" evidence="1">
    <location>
        <begin position="79"/>
        <end position="179"/>
    </location>
</feature>
<proteinExistence type="predicted"/>